<dbReference type="InterPro" id="IPR013815">
    <property type="entry name" value="ATP_grasp_subdomain_1"/>
</dbReference>
<dbReference type="NCBIfam" id="NF004679">
    <property type="entry name" value="PRK06019.1-5"/>
    <property type="match status" value="1"/>
</dbReference>
<evidence type="ECO:0000256" key="1">
    <source>
        <dbReference type="ARBA" id="ARBA00022598"/>
    </source>
</evidence>
<dbReference type="NCBIfam" id="TIGR01161">
    <property type="entry name" value="purK"/>
    <property type="match status" value="1"/>
</dbReference>
<dbReference type="InterPro" id="IPR003135">
    <property type="entry name" value="ATP-grasp_carboxylate-amine"/>
</dbReference>
<dbReference type="InterPro" id="IPR011761">
    <property type="entry name" value="ATP-grasp"/>
</dbReference>
<dbReference type="GO" id="GO:0005524">
    <property type="term" value="F:ATP binding"/>
    <property type="evidence" value="ECO:0007669"/>
    <property type="project" value="UniProtKB-UniRule"/>
</dbReference>
<dbReference type="SUPFAM" id="SSF56059">
    <property type="entry name" value="Glutathione synthetase ATP-binding domain-like"/>
    <property type="match status" value="1"/>
</dbReference>
<organism evidence="8 9">
    <name type="scientific">Candidatus Macondimonas diazotrophica</name>
    <dbReference type="NCBI Taxonomy" id="2305248"/>
    <lineage>
        <taxon>Bacteria</taxon>
        <taxon>Pseudomonadati</taxon>
        <taxon>Pseudomonadota</taxon>
        <taxon>Gammaproteobacteria</taxon>
        <taxon>Chromatiales</taxon>
        <taxon>Ectothiorhodospiraceae</taxon>
        <taxon>Candidatus Macondimonas</taxon>
    </lineage>
</organism>
<dbReference type="Pfam" id="PF22660">
    <property type="entry name" value="RS_preATP-grasp-like"/>
    <property type="match status" value="1"/>
</dbReference>
<dbReference type="Proteomes" id="UP000297890">
    <property type="component" value="Unassembled WGS sequence"/>
</dbReference>
<dbReference type="SUPFAM" id="SSF52440">
    <property type="entry name" value="PreATP-grasp domain"/>
    <property type="match status" value="1"/>
</dbReference>
<dbReference type="GO" id="GO:0046872">
    <property type="term" value="F:metal ion binding"/>
    <property type="evidence" value="ECO:0007669"/>
    <property type="project" value="InterPro"/>
</dbReference>
<dbReference type="Gene3D" id="3.40.50.20">
    <property type="match status" value="1"/>
</dbReference>
<evidence type="ECO:0000313" key="9">
    <source>
        <dbReference type="Proteomes" id="UP000297890"/>
    </source>
</evidence>
<feature type="binding site" evidence="5">
    <location>
        <position position="138"/>
    </location>
    <ligand>
        <name>ATP</name>
        <dbReference type="ChEBI" id="CHEBI:30616"/>
    </ligand>
</feature>
<dbReference type="SUPFAM" id="SSF51246">
    <property type="entry name" value="Rudiment single hybrid motif"/>
    <property type="match status" value="1"/>
</dbReference>
<dbReference type="Gene3D" id="3.30.1490.20">
    <property type="entry name" value="ATP-grasp fold, A domain"/>
    <property type="match status" value="1"/>
</dbReference>
<keyword evidence="9" id="KW-1185">Reference proteome</keyword>
<dbReference type="RefSeq" id="WP_135280518.1">
    <property type="nucleotide sequence ID" value="NZ_SRIO01000001.1"/>
</dbReference>
<dbReference type="PANTHER" id="PTHR11609:SF5">
    <property type="entry name" value="PHOSPHORIBOSYLAMINOIMIDAZOLE CARBOXYLASE"/>
    <property type="match status" value="1"/>
</dbReference>
<protein>
    <recommendedName>
        <fullName evidence="5 6">N5-carboxyaminoimidazole ribonucleotide synthase</fullName>
        <shortName evidence="5 6">N5-CAIR synthase</shortName>
        <ecNumber evidence="5 6">6.3.4.18</ecNumber>
    </recommendedName>
    <alternativeName>
        <fullName evidence="5 6">5-(carboxyamino)imidazole ribonucleotide synthetase</fullName>
    </alternativeName>
</protein>
<name>A0A4Z0FCA9_9GAMM</name>
<dbReference type="PANTHER" id="PTHR11609">
    <property type="entry name" value="PURINE BIOSYNTHESIS PROTEIN 6/7, PUR6/7"/>
    <property type="match status" value="1"/>
</dbReference>
<proteinExistence type="inferred from homology"/>
<dbReference type="GO" id="GO:0005829">
    <property type="term" value="C:cytosol"/>
    <property type="evidence" value="ECO:0007669"/>
    <property type="project" value="TreeGrafter"/>
</dbReference>
<dbReference type="UniPathway" id="UPA00074">
    <property type="reaction ID" value="UER00942"/>
</dbReference>
<feature type="binding site" evidence="5">
    <location>
        <position position="204"/>
    </location>
    <ligand>
        <name>ATP</name>
        <dbReference type="ChEBI" id="CHEBI:30616"/>
    </ligand>
</feature>
<comment type="subunit">
    <text evidence="5 6">Homodimer.</text>
</comment>
<reference evidence="8 9" key="1">
    <citation type="journal article" date="2019" name="ISME J.">
        <title>Candidatus Macondimonas diazotrophica, a novel gammaproteobacterial genus dominating crude-oil-contaminated coastal sediments.</title>
        <authorList>
            <person name="Karthikeyan S."/>
            <person name="Konstantinidis K."/>
        </authorList>
    </citation>
    <scope>NUCLEOTIDE SEQUENCE [LARGE SCALE GENOMIC DNA]</scope>
    <source>
        <strain evidence="8 9">KTK01</strain>
    </source>
</reference>
<comment type="pathway">
    <text evidence="5 6">Purine metabolism; IMP biosynthesis via de novo pathway; 5-amino-1-(5-phospho-D-ribosyl)imidazole-4-carboxylate from 5-amino-1-(5-phospho-D-ribosyl)imidazole (N5-CAIR route): step 1/2.</text>
</comment>
<evidence type="ECO:0000256" key="2">
    <source>
        <dbReference type="ARBA" id="ARBA00022741"/>
    </source>
</evidence>
<dbReference type="Gene3D" id="3.30.470.20">
    <property type="entry name" value="ATP-grasp fold, B domain"/>
    <property type="match status" value="1"/>
</dbReference>
<keyword evidence="1 5" id="KW-0436">Ligase</keyword>
<evidence type="ECO:0000256" key="5">
    <source>
        <dbReference type="HAMAP-Rule" id="MF_01928"/>
    </source>
</evidence>
<dbReference type="AlphaFoldDB" id="A0A4Z0FCA9"/>
<feature type="binding site" evidence="5">
    <location>
        <position position="181"/>
    </location>
    <ligand>
        <name>ATP</name>
        <dbReference type="ChEBI" id="CHEBI:30616"/>
    </ligand>
</feature>
<evidence type="ECO:0000256" key="3">
    <source>
        <dbReference type="ARBA" id="ARBA00022755"/>
    </source>
</evidence>
<comment type="function">
    <text evidence="5">Catalyzes the ATP-dependent conversion of 5-aminoimidazole ribonucleotide (AIR) and HCO(3)(-) to N5-carboxyaminoimidazole ribonucleotide (N5-CAIR).</text>
</comment>
<evidence type="ECO:0000256" key="6">
    <source>
        <dbReference type="RuleBase" id="RU361200"/>
    </source>
</evidence>
<dbReference type="EMBL" id="SRIO01000001">
    <property type="protein sequence ID" value="TFZ84158.1"/>
    <property type="molecule type" value="Genomic_DNA"/>
</dbReference>
<dbReference type="InterPro" id="IPR005875">
    <property type="entry name" value="PurK"/>
</dbReference>
<dbReference type="GO" id="GO:0034028">
    <property type="term" value="F:5-(carboxyamino)imidazole ribonucleotide synthase activity"/>
    <property type="evidence" value="ECO:0007669"/>
    <property type="project" value="UniProtKB-UniRule"/>
</dbReference>
<evidence type="ECO:0000313" key="8">
    <source>
        <dbReference type="EMBL" id="TFZ84158.1"/>
    </source>
</evidence>
<dbReference type="FunFam" id="3.30.1490.20:FF:000015">
    <property type="entry name" value="N5-carboxyaminoimidazole ribonucleotide synthase"/>
    <property type="match status" value="1"/>
</dbReference>
<comment type="similarity">
    <text evidence="5 6">Belongs to the PurK/PurT family.</text>
</comment>
<dbReference type="EC" id="6.3.4.18" evidence="5 6"/>
<dbReference type="InterPro" id="IPR011054">
    <property type="entry name" value="Rudment_hybrid_motif"/>
</dbReference>
<dbReference type="InterPro" id="IPR054350">
    <property type="entry name" value="PurT/PurK_preATP-grasp"/>
</dbReference>
<comment type="catalytic activity">
    <reaction evidence="5 6">
        <text>5-amino-1-(5-phospho-beta-D-ribosyl)imidazole + hydrogencarbonate + ATP = 5-carboxyamino-1-(5-phospho-D-ribosyl)imidazole + ADP + phosphate + 2 H(+)</text>
        <dbReference type="Rhea" id="RHEA:19317"/>
        <dbReference type="ChEBI" id="CHEBI:15378"/>
        <dbReference type="ChEBI" id="CHEBI:17544"/>
        <dbReference type="ChEBI" id="CHEBI:30616"/>
        <dbReference type="ChEBI" id="CHEBI:43474"/>
        <dbReference type="ChEBI" id="CHEBI:58730"/>
        <dbReference type="ChEBI" id="CHEBI:137981"/>
        <dbReference type="ChEBI" id="CHEBI:456216"/>
        <dbReference type="EC" id="6.3.4.18"/>
    </reaction>
</comment>
<dbReference type="Pfam" id="PF17769">
    <property type="entry name" value="PurK_C"/>
    <property type="match status" value="1"/>
</dbReference>
<feature type="binding site" evidence="5">
    <location>
        <begin position="173"/>
        <end position="176"/>
    </location>
    <ligand>
        <name>ATP</name>
        <dbReference type="ChEBI" id="CHEBI:30616"/>
    </ligand>
</feature>
<evidence type="ECO:0000259" key="7">
    <source>
        <dbReference type="PROSITE" id="PS50975"/>
    </source>
</evidence>
<sequence length="362" mass="39474">MNIAILGAGQLGQMLALAGIPLGIRARFLDPQPEAPGSMVGPQRVADYSDHAALDQLAQECSLATFDFENVPVDAASYLEQKIPVYPSPQALAHSQDRLREKTLFRTLGIPTAPFQPVDSLAELKAAVSRIGLPAILKTRRFGYDGKGQVWLRKAADCGAAWHELGGQDLILEGVVTFRRELSLIAVRGRNGDQSFYPLAENQHHAGILRLSRPADSHPALQTQAERYGRLLLDRLDYVGVLALELFDCEDGLVANEFAPRVHNSGHWTIEGAVTSQFENHLRAIADLPLGDTHLREQCAMRNCIGTLPDRDAVLAIPGAHFHDYGKSPRPGRKLGHVTLTAPDASSLAARLEMLDQLLVDS</sequence>
<dbReference type="GO" id="GO:0006189">
    <property type="term" value="P:'de novo' IMP biosynthetic process"/>
    <property type="evidence" value="ECO:0007669"/>
    <property type="project" value="UniProtKB-UniRule"/>
</dbReference>
<comment type="function">
    <text evidence="6">Catalyzes the ATP-dependent conversion of 5-aminoimidazole ribonucleotide (AIR) and HCO(3)- to N5-carboxyaminoimidazole ribonucleotide (N5-CAIR).</text>
</comment>
<dbReference type="NCBIfam" id="NF004676">
    <property type="entry name" value="PRK06019.1-2"/>
    <property type="match status" value="1"/>
</dbReference>
<dbReference type="InterPro" id="IPR016185">
    <property type="entry name" value="PreATP-grasp_dom_sf"/>
</dbReference>
<feature type="binding site" evidence="5">
    <location>
        <begin position="256"/>
        <end position="257"/>
    </location>
    <ligand>
        <name>ATP</name>
        <dbReference type="ChEBI" id="CHEBI:30616"/>
    </ligand>
</feature>
<gene>
    <name evidence="5 6" type="primary">purK</name>
    <name evidence="8" type="ORF">E4680_01070</name>
</gene>
<dbReference type="HAMAP" id="MF_01928">
    <property type="entry name" value="PurK"/>
    <property type="match status" value="1"/>
</dbReference>
<keyword evidence="2 5" id="KW-0547">Nucleotide-binding</keyword>
<feature type="domain" description="ATP-grasp" evidence="7">
    <location>
        <begin position="102"/>
        <end position="286"/>
    </location>
</feature>
<dbReference type="OrthoDB" id="9804625at2"/>
<accession>A0A4Z0FCA9</accession>
<dbReference type="InterPro" id="IPR040686">
    <property type="entry name" value="PurK_C"/>
</dbReference>
<feature type="binding site" evidence="5">
    <location>
        <position position="98"/>
    </location>
    <ligand>
        <name>ATP</name>
        <dbReference type="ChEBI" id="CHEBI:30616"/>
    </ligand>
</feature>
<comment type="caution">
    <text evidence="8">The sequence shown here is derived from an EMBL/GenBank/DDBJ whole genome shotgun (WGS) entry which is preliminary data.</text>
</comment>
<feature type="binding site" evidence="5">
    <location>
        <begin position="143"/>
        <end position="149"/>
    </location>
    <ligand>
        <name>ATP</name>
        <dbReference type="ChEBI" id="CHEBI:30616"/>
    </ligand>
</feature>
<dbReference type="PROSITE" id="PS50975">
    <property type="entry name" value="ATP_GRASP"/>
    <property type="match status" value="1"/>
</dbReference>
<dbReference type="Pfam" id="PF02222">
    <property type="entry name" value="ATP-grasp"/>
    <property type="match status" value="1"/>
</dbReference>
<evidence type="ECO:0000256" key="4">
    <source>
        <dbReference type="ARBA" id="ARBA00022840"/>
    </source>
</evidence>
<keyword evidence="3 5" id="KW-0658">Purine biosynthesis</keyword>
<dbReference type="GO" id="GO:0004638">
    <property type="term" value="F:phosphoribosylaminoimidazole carboxylase activity"/>
    <property type="evidence" value="ECO:0007669"/>
    <property type="project" value="InterPro"/>
</dbReference>
<keyword evidence="4 5" id="KW-0067">ATP-binding</keyword>